<organism evidence="2">
    <name type="scientific">Culex pipiens</name>
    <name type="common">House mosquito</name>
    <dbReference type="NCBI Taxonomy" id="7175"/>
    <lineage>
        <taxon>Eukaryota</taxon>
        <taxon>Metazoa</taxon>
        <taxon>Ecdysozoa</taxon>
        <taxon>Arthropoda</taxon>
        <taxon>Hexapoda</taxon>
        <taxon>Insecta</taxon>
        <taxon>Pterygota</taxon>
        <taxon>Neoptera</taxon>
        <taxon>Endopterygota</taxon>
        <taxon>Diptera</taxon>
        <taxon>Nematocera</taxon>
        <taxon>Culicoidea</taxon>
        <taxon>Culicidae</taxon>
        <taxon>Culicinae</taxon>
        <taxon>Culicini</taxon>
        <taxon>Culex</taxon>
        <taxon>Culex</taxon>
    </lineage>
</organism>
<dbReference type="EMBL" id="HBUE01319996">
    <property type="protein sequence ID" value="CAG6587526.1"/>
    <property type="molecule type" value="Transcribed_RNA"/>
</dbReference>
<feature type="transmembrane region" description="Helical" evidence="1">
    <location>
        <begin position="86"/>
        <end position="108"/>
    </location>
</feature>
<sequence length="109" mass="11900">MLIMMIGPGDATFCLSVSFFVGSDEIIPFWKMLPLHTARQSNSLAAVVGPCHKGWHGSPSRLCSSGQKAGFSACVFVCGRVDWRCWPVSAVLALPLCRTLLLLLLFLLF</sequence>
<proteinExistence type="predicted"/>
<dbReference type="EMBL" id="HBUE01213489">
    <property type="protein sequence ID" value="CAG6535540.1"/>
    <property type="molecule type" value="Transcribed_RNA"/>
</dbReference>
<evidence type="ECO:0000313" key="2">
    <source>
        <dbReference type="EMBL" id="CAG6587526.1"/>
    </source>
</evidence>
<name>A0A8D8P3L0_CULPI</name>
<reference evidence="2" key="1">
    <citation type="submission" date="2021-05" db="EMBL/GenBank/DDBJ databases">
        <authorList>
            <person name="Alioto T."/>
            <person name="Alioto T."/>
            <person name="Gomez Garrido J."/>
        </authorList>
    </citation>
    <scope>NUCLEOTIDE SEQUENCE</scope>
</reference>
<accession>A0A8D8P3L0</accession>
<protein>
    <submittedName>
        <fullName evidence="2">(northern house mosquito) hypothetical protein</fullName>
    </submittedName>
</protein>
<keyword evidence="1" id="KW-0472">Membrane</keyword>
<keyword evidence="1" id="KW-1133">Transmembrane helix</keyword>
<keyword evidence="1" id="KW-0812">Transmembrane</keyword>
<evidence type="ECO:0000256" key="1">
    <source>
        <dbReference type="SAM" id="Phobius"/>
    </source>
</evidence>
<dbReference type="AlphaFoldDB" id="A0A8D8P3L0"/>